<keyword evidence="2" id="KW-1185">Reference proteome</keyword>
<dbReference type="Proteomes" id="UP001497444">
    <property type="component" value="Unassembled WGS sequence"/>
</dbReference>
<proteinExistence type="predicted"/>
<name>A0ABP0VF80_9BRYO</name>
<accession>A0ABP0VF80</accession>
<organism evidence="1 2">
    <name type="scientific">Sphagnum jensenii</name>
    <dbReference type="NCBI Taxonomy" id="128206"/>
    <lineage>
        <taxon>Eukaryota</taxon>
        <taxon>Viridiplantae</taxon>
        <taxon>Streptophyta</taxon>
        <taxon>Embryophyta</taxon>
        <taxon>Bryophyta</taxon>
        <taxon>Sphagnophytina</taxon>
        <taxon>Sphagnopsida</taxon>
        <taxon>Sphagnales</taxon>
        <taxon>Sphagnaceae</taxon>
        <taxon>Sphagnum</taxon>
    </lineage>
</organism>
<comment type="caution">
    <text evidence="1">The sequence shown here is derived from an EMBL/GenBank/DDBJ whole genome shotgun (WGS) entry which is preliminary data.</text>
</comment>
<evidence type="ECO:0000313" key="1">
    <source>
        <dbReference type="EMBL" id="CAK9253115.1"/>
    </source>
</evidence>
<dbReference type="EMBL" id="CAXAQS010000779">
    <property type="protein sequence ID" value="CAK9253115.1"/>
    <property type="molecule type" value="Genomic_DNA"/>
</dbReference>
<evidence type="ECO:0000313" key="2">
    <source>
        <dbReference type="Proteomes" id="UP001497444"/>
    </source>
</evidence>
<reference evidence="1" key="1">
    <citation type="submission" date="2024-02" db="EMBL/GenBank/DDBJ databases">
        <authorList>
            <consortium name="ELIXIR-Norway"/>
            <consortium name="Elixir Norway"/>
        </authorList>
    </citation>
    <scope>NUCLEOTIDE SEQUENCE</scope>
</reference>
<gene>
    <name evidence="1" type="ORF">CSSPJE1EN1_LOCUS28493</name>
</gene>
<protein>
    <submittedName>
        <fullName evidence="1">Uncharacterized protein</fullName>
    </submittedName>
</protein>
<sequence>MHHRAQCTLIADLAEILRTAIECVEDEDENPWVDDANTLLSTLSSRRIEFENHRFNQKNGHLTQSRSPFPAETFESIGHIDIKKEADLNAIESGFGDQMSEDEVANLFQEKPKVVKKKKKLKPVKLEKMNLEEIEEWEASQNNSNDIYKVSARIKNAARMAVKANLTPQGDMLANSFTHIVKAFYDFAETVSDKETKLRLIALTRKQEEVPANLIAALSAGMQAPK</sequence>